<dbReference type="PANTHER" id="PTHR43163:SF6">
    <property type="entry name" value="DIPEPTIDE TRANSPORT SYSTEM PERMEASE PROTEIN DPPB-RELATED"/>
    <property type="match status" value="1"/>
</dbReference>
<feature type="transmembrane region" description="Helical" evidence="7">
    <location>
        <begin position="147"/>
        <end position="168"/>
    </location>
</feature>
<accession>A0ABY6QWR7</accession>
<dbReference type="Pfam" id="PF19300">
    <property type="entry name" value="BPD_transp_1_N"/>
    <property type="match status" value="1"/>
</dbReference>
<dbReference type="SUPFAM" id="SSF161098">
    <property type="entry name" value="MetI-like"/>
    <property type="match status" value="1"/>
</dbReference>
<dbReference type="PANTHER" id="PTHR43163">
    <property type="entry name" value="DIPEPTIDE TRANSPORT SYSTEM PERMEASE PROTEIN DPPB-RELATED"/>
    <property type="match status" value="1"/>
</dbReference>
<dbReference type="InterPro" id="IPR045621">
    <property type="entry name" value="BPD_transp_1_N"/>
</dbReference>
<evidence type="ECO:0000256" key="7">
    <source>
        <dbReference type="RuleBase" id="RU363032"/>
    </source>
</evidence>
<evidence type="ECO:0000256" key="5">
    <source>
        <dbReference type="ARBA" id="ARBA00022989"/>
    </source>
</evidence>
<protein>
    <submittedName>
        <fullName evidence="9">ABC transporter permease</fullName>
    </submittedName>
</protein>
<dbReference type="Proteomes" id="UP001164506">
    <property type="component" value="Chromosome"/>
</dbReference>
<evidence type="ECO:0000313" key="10">
    <source>
        <dbReference type="Proteomes" id="UP001164506"/>
    </source>
</evidence>
<keyword evidence="3" id="KW-1003">Cell membrane</keyword>
<sequence>MRKTPAPHDPADARAAAETIRATAETARGGAEANPAASPRRIAPGPWTAFMLRRTGRLVTSLAALVTASFAMIHLIPGDPVRTALGPTADPALVEARRQALGLDRPVPQQFGHYLAELFQGRLGESIGAGLPVSDVIAARLPATLSIALPAFLVVLLTAVPGGMWAAVLTRDGRRRRGELAFGSVTGALAAVPEFLLAVALVACFAVTFPLFPVASRGGPDSYVLPVVALSVVPAAALARIVRVETLRVLGEEYMRTAAAKRLPARLRYLRHALPNLLASSLTVGGLTLMALLTGTVLVENVFAWPGLGTTIVQAITEKDYPMVQAVVLVYGTAALLITFVVDVTVAVADPRSTVRGS</sequence>
<dbReference type="Pfam" id="PF00528">
    <property type="entry name" value="BPD_transp_1"/>
    <property type="match status" value="1"/>
</dbReference>
<evidence type="ECO:0000259" key="8">
    <source>
        <dbReference type="PROSITE" id="PS50928"/>
    </source>
</evidence>
<evidence type="ECO:0000256" key="6">
    <source>
        <dbReference type="ARBA" id="ARBA00023136"/>
    </source>
</evidence>
<organism evidence="9 10">
    <name type="scientific">Streptomyces tanashiensis</name>
    <dbReference type="NCBI Taxonomy" id="67367"/>
    <lineage>
        <taxon>Bacteria</taxon>
        <taxon>Bacillati</taxon>
        <taxon>Actinomycetota</taxon>
        <taxon>Actinomycetes</taxon>
        <taxon>Kitasatosporales</taxon>
        <taxon>Streptomycetaceae</taxon>
        <taxon>Streptomyces</taxon>
    </lineage>
</organism>
<dbReference type="EMBL" id="CP084204">
    <property type="protein sequence ID" value="UZX21189.1"/>
    <property type="molecule type" value="Genomic_DNA"/>
</dbReference>
<evidence type="ECO:0000256" key="1">
    <source>
        <dbReference type="ARBA" id="ARBA00004651"/>
    </source>
</evidence>
<dbReference type="PROSITE" id="PS50928">
    <property type="entry name" value="ABC_TM1"/>
    <property type="match status" value="1"/>
</dbReference>
<comment type="subcellular location">
    <subcellularLocation>
        <location evidence="1 7">Cell membrane</location>
        <topology evidence="1 7">Multi-pass membrane protein</topology>
    </subcellularLocation>
</comment>
<feature type="transmembrane region" description="Helical" evidence="7">
    <location>
        <begin position="223"/>
        <end position="242"/>
    </location>
</feature>
<evidence type="ECO:0000256" key="4">
    <source>
        <dbReference type="ARBA" id="ARBA00022692"/>
    </source>
</evidence>
<feature type="transmembrane region" description="Helical" evidence="7">
    <location>
        <begin position="58"/>
        <end position="76"/>
    </location>
</feature>
<proteinExistence type="inferred from homology"/>
<keyword evidence="5 7" id="KW-1133">Transmembrane helix</keyword>
<evidence type="ECO:0000313" key="9">
    <source>
        <dbReference type="EMBL" id="UZX21189.1"/>
    </source>
</evidence>
<dbReference type="InterPro" id="IPR000515">
    <property type="entry name" value="MetI-like"/>
</dbReference>
<keyword evidence="4 7" id="KW-0812">Transmembrane</keyword>
<keyword evidence="6 7" id="KW-0472">Membrane</keyword>
<dbReference type="GeneID" id="95599945"/>
<feature type="transmembrane region" description="Helical" evidence="7">
    <location>
        <begin position="180"/>
        <end position="211"/>
    </location>
</feature>
<feature type="domain" description="ABC transmembrane type-1" evidence="8">
    <location>
        <begin position="141"/>
        <end position="342"/>
    </location>
</feature>
<dbReference type="RefSeq" id="WP_267258625.1">
    <property type="nucleotide sequence ID" value="NZ_CP084204.1"/>
</dbReference>
<dbReference type="CDD" id="cd06261">
    <property type="entry name" value="TM_PBP2"/>
    <property type="match status" value="1"/>
</dbReference>
<dbReference type="InterPro" id="IPR035906">
    <property type="entry name" value="MetI-like_sf"/>
</dbReference>
<dbReference type="Gene3D" id="1.10.3720.10">
    <property type="entry name" value="MetI-like"/>
    <property type="match status" value="1"/>
</dbReference>
<keyword evidence="2 7" id="KW-0813">Transport</keyword>
<feature type="transmembrane region" description="Helical" evidence="7">
    <location>
        <begin position="277"/>
        <end position="299"/>
    </location>
</feature>
<gene>
    <name evidence="9" type="ORF">LDH80_10875</name>
</gene>
<feature type="transmembrane region" description="Helical" evidence="7">
    <location>
        <begin position="328"/>
        <end position="349"/>
    </location>
</feature>
<keyword evidence="10" id="KW-1185">Reference proteome</keyword>
<evidence type="ECO:0000256" key="2">
    <source>
        <dbReference type="ARBA" id="ARBA00022448"/>
    </source>
</evidence>
<name>A0ABY6QWR7_9ACTN</name>
<comment type="similarity">
    <text evidence="7">Belongs to the binding-protein-dependent transport system permease family.</text>
</comment>
<evidence type="ECO:0000256" key="3">
    <source>
        <dbReference type="ARBA" id="ARBA00022475"/>
    </source>
</evidence>
<reference evidence="9" key="1">
    <citation type="submission" date="2021-09" db="EMBL/GenBank/DDBJ databases">
        <title>Complete genome sequence and metabolic characterization of Streptomyces tanashiensis DSM 731 the producer of antibacterial Kalafungin and diverse secondary metabolites.</title>
        <authorList>
            <person name="Abbasi M.N."/>
            <person name="Anwar M.N."/>
            <person name="Alam K."/>
            <person name="Shoaib M."/>
            <person name="Lin Z."/>
            <person name="Hayat M."/>
            <person name="Ali M.I."/>
            <person name="Malik H.M.T."/>
            <person name="Ahmed I."/>
            <person name="Li A."/>
            <person name="Hailong Wang H."/>
            <person name="Zhang Y."/>
        </authorList>
    </citation>
    <scope>NUCLEOTIDE SEQUENCE</scope>
    <source>
        <strain evidence="9">Kala</strain>
    </source>
</reference>